<reference evidence="1 2" key="1">
    <citation type="submission" date="2020-09" db="EMBL/GenBank/DDBJ databases">
        <title>Biosynthesis of the nuclear factor of activated T cells inhibitor NFAT-133 and its congeners in Streptomyces pactum.</title>
        <authorList>
            <person name="Zhou W."/>
            <person name="Posri P."/>
            <person name="Abugrain M.E."/>
            <person name="Weisberg A.J."/>
            <person name="Chang J.H."/>
            <person name="Mahmud T."/>
        </authorList>
    </citation>
    <scope>NUCLEOTIDE SEQUENCE [LARGE SCALE GENOMIC DNA]</scope>
    <source>
        <strain evidence="1 2">ATCC 27456</strain>
    </source>
</reference>
<evidence type="ECO:0000313" key="1">
    <source>
        <dbReference type="EMBL" id="MBH5338395.1"/>
    </source>
</evidence>
<gene>
    <name evidence="1" type="ORF">IHE55_27855</name>
</gene>
<dbReference type="Proteomes" id="UP000807371">
    <property type="component" value="Unassembled WGS sequence"/>
</dbReference>
<evidence type="ECO:0008006" key="3">
    <source>
        <dbReference type="Google" id="ProtNLM"/>
    </source>
</evidence>
<organism evidence="1 2">
    <name type="scientific">Streptomyces pactum</name>
    <dbReference type="NCBI Taxonomy" id="68249"/>
    <lineage>
        <taxon>Bacteria</taxon>
        <taxon>Bacillati</taxon>
        <taxon>Actinomycetota</taxon>
        <taxon>Actinomycetes</taxon>
        <taxon>Kitasatosporales</taxon>
        <taxon>Streptomycetaceae</taxon>
        <taxon>Streptomyces</taxon>
    </lineage>
</organism>
<name>A0ABS0NT71_9ACTN</name>
<proteinExistence type="predicted"/>
<keyword evidence="2" id="KW-1185">Reference proteome</keyword>
<accession>A0ABS0NT71</accession>
<dbReference type="RefSeq" id="WP_197991564.1">
    <property type="nucleotide sequence ID" value="NZ_JACYXC010000001.1"/>
</dbReference>
<comment type="caution">
    <text evidence="1">The sequence shown here is derived from an EMBL/GenBank/DDBJ whole genome shotgun (WGS) entry which is preliminary data.</text>
</comment>
<evidence type="ECO:0000313" key="2">
    <source>
        <dbReference type="Proteomes" id="UP000807371"/>
    </source>
</evidence>
<dbReference type="EMBL" id="JACYXC010000001">
    <property type="protein sequence ID" value="MBH5338395.1"/>
    <property type="molecule type" value="Genomic_DNA"/>
</dbReference>
<sequence length="190" mass="21758">MAGCDHWLPRYHWRTHQDRTVPAPPAAAARAVREVRPGDMYALRPLVFVRSVPARLTSRKKERFLAKEDRVIQGLYEGVGAFPLLDEPEGDLIVGFVGRPWKLRQEWLTLTPEQYREFDEPGHIKGLMAFSATGREGGTALHTETRVYGTDRAAVRRFRPYWLLIEPFSSLIRHDWLAAADRNARSAARP</sequence>
<protein>
    <recommendedName>
        <fullName evidence="3">DUF2867 domain-containing protein</fullName>
    </recommendedName>
</protein>